<dbReference type="AlphaFoldDB" id="A0A6A4QCY1"/>
<reference evidence="2" key="1">
    <citation type="journal article" date="2020" name="Nat. Commun.">
        <title>Genome sequence of the cluster root forming white lupin.</title>
        <authorList>
            <person name="Hufnagel B."/>
            <person name="Marques A."/>
            <person name="Soriano A."/>
            <person name="Marques L."/>
            <person name="Divol F."/>
            <person name="Doumas P."/>
            <person name="Sallet E."/>
            <person name="Mancinotti D."/>
            <person name="Carrere S."/>
            <person name="Marande W."/>
            <person name="Arribat S."/>
            <person name="Keller J."/>
            <person name="Huneau C."/>
            <person name="Blein T."/>
            <person name="Aime D."/>
            <person name="Laguerre M."/>
            <person name="Taylor J."/>
            <person name="Schubert V."/>
            <person name="Nelson M."/>
            <person name="Geu-Flores F."/>
            <person name="Crespi M."/>
            <person name="Gallardo-Guerrero K."/>
            <person name="Delaux P.-M."/>
            <person name="Salse J."/>
            <person name="Berges H."/>
            <person name="Guyot R."/>
            <person name="Gouzy J."/>
            <person name="Peret B."/>
        </authorList>
    </citation>
    <scope>NUCLEOTIDE SEQUENCE [LARGE SCALE GENOMIC DNA]</scope>
    <source>
        <strain evidence="2">cv. Amiga</strain>
    </source>
</reference>
<gene>
    <name evidence="1" type="ORF">Lalb_Chr07g0194351</name>
</gene>
<dbReference type="Proteomes" id="UP000447434">
    <property type="component" value="Chromosome 7"/>
</dbReference>
<proteinExistence type="predicted"/>
<evidence type="ECO:0000313" key="2">
    <source>
        <dbReference type="Proteomes" id="UP000447434"/>
    </source>
</evidence>
<dbReference type="EMBL" id="WOCE01000007">
    <property type="protein sequence ID" value="KAE9611124.1"/>
    <property type="molecule type" value="Genomic_DNA"/>
</dbReference>
<accession>A0A6A4QCY1</accession>
<organism evidence="1 2">
    <name type="scientific">Lupinus albus</name>
    <name type="common">White lupine</name>
    <name type="synonym">Lupinus termis</name>
    <dbReference type="NCBI Taxonomy" id="3870"/>
    <lineage>
        <taxon>Eukaryota</taxon>
        <taxon>Viridiplantae</taxon>
        <taxon>Streptophyta</taxon>
        <taxon>Embryophyta</taxon>
        <taxon>Tracheophyta</taxon>
        <taxon>Spermatophyta</taxon>
        <taxon>Magnoliopsida</taxon>
        <taxon>eudicotyledons</taxon>
        <taxon>Gunneridae</taxon>
        <taxon>Pentapetalae</taxon>
        <taxon>rosids</taxon>
        <taxon>fabids</taxon>
        <taxon>Fabales</taxon>
        <taxon>Fabaceae</taxon>
        <taxon>Papilionoideae</taxon>
        <taxon>50 kb inversion clade</taxon>
        <taxon>genistoids sensu lato</taxon>
        <taxon>core genistoids</taxon>
        <taxon>Genisteae</taxon>
        <taxon>Lupinus</taxon>
    </lineage>
</organism>
<name>A0A6A4QCY1_LUPAL</name>
<sequence>MVILCMENSMYLHQNTLSFVPSIHLRYVVPTRRGHSSVRVNHPLLFHVAVEKELKLLAFDREAAFSHMNQLSFHSHDETLLHRFLTYPFLWMIM</sequence>
<evidence type="ECO:0000313" key="1">
    <source>
        <dbReference type="EMBL" id="KAE9611124.1"/>
    </source>
</evidence>
<keyword evidence="2" id="KW-1185">Reference proteome</keyword>
<comment type="caution">
    <text evidence="1">The sequence shown here is derived from an EMBL/GenBank/DDBJ whole genome shotgun (WGS) entry which is preliminary data.</text>
</comment>
<protein>
    <submittedName>
        <fullName evidence="1">Uncharacterized protein</fullName>
    </submittedName>
</protein>